<dbReference type="STRING" id="454286.A0A0J8R502"/>
<accession>A0A0J8R502</accession>
<gene>
    <name evidence="1" type="ORF">CISG_08297</name>
</gene>
<sequence length="71" mass="8018">MRTNNELSIHDRTKVSKLLAGVSSITSKNEPNVSVEQSRIHQASISVMLSPSEPQGGKHSLWRLQRSFRFK</sequence>
<proteinExistence type="predicted"/>
<dbReference type="EMBL" id="DS268185">
    <property type="protein sequence ID" value="KMU80189.1"/>
    <property type="molecule type" value="Genomic_DNA"/>
</dbReference>
<name>A0A0J8R502_COCIT</name>
<evidence type="ECO:0000313" key="1">
    <source>
        <dbReference type="EMBL" id="KMU80189.1"/>
    </source>
</evidence>
<dbReference type="AlphaFoldDB" id="A0A0J8R502"/>
<reference evidence="2" key="1">
    <citation type="journal article" date="2010" name="Genome Res.">
        <title>Population genomic sequencing of Coccidioides fungi reveals recent hybridization and transposon control.</title>
        <authorList>
            <person name="Neafsey D.E."/>
            <person name="Barker B.M."/>
            <person name="Sharpton T.J."/>
            <person name="Stajich J.E."/>
            <person name="Park D.J."/>
            <person name="Whiston E."/>
            <person name="Hung C.-Y."/>
            <person name="McMahan C."/>
            <person name="White J."/>
            <person name="Sykes S."/>
            <person name="Heiman D."/>
            <person name="Young S."/>
            <person name="Zeng Q."/>
            <person name="Abouelleil A."/>
            <person name="Aftuck L."/>
            <person name="Bessette D."/>
            <person name="Brown A."/>
            <person name="FitzGerald M."/>
            <person name="Lui A."/>
            <person name="Macdonald J.P."/>
            <person name="Priest M."/>
            <person name="Orbach M.J."/>
            <person name="Galgiani J.N."/>
            <person name="Kirkland T.N."/>
            <person name="Cole G.T."/>
            <person name="Birren B.W."/>
            <person name="Henn M.R."/>
            <person name="Taylor J.W."/>
            <person name="Rounsley S.D."/>
        </authorList>
    </citation>
    <scope>NUCLEOTIDE SEQUENCE [LARGE SCALE GENOMIC DNA]</scope>
    <source>
        <strain evidence="2">RMSCC 3703</strain>
    </source>
</reference>
<protein>
    <submittedName>
        <fullName evidence="1">Uncharacterized protein</fullName>
    </submittedName>
</protein>
<organism evidence="1 2">
    <name type="scientific">Coccidioides immitis RMSCC 3703</name>
    <dbReference type="NCBI Taxonomy" id="454286"/>
    <lineage>
        <taxon>Eukaryota</taxon>
        <taxon>Fungi</taxon>
        <taxon>Dikarya</taxon>
        <taxon>Ascomycota</taxon>
        <taxon>Pezizomycotina</taxon>
        <taxon>Eurotiomycetes</taxon>
        <taxon>Eurotiomycetidae</taxon>
        <taxon>Onygenales</taxon>
        <taxon>Onygenaceae</taxon>
        <taxon>Coccidioides</taxon>
    </lineage>
</organism>
<dbReference type="Proteomes" id="UP000054559">
    <property type="component" value="Unassembled WGS sequence"/>
</dbReference>
<evidence type="ECO:0000313" key="2">
    <source>
        <dbReference type="Proteomes" id="UP000054559"/>
    </source>
</evidence>